<feature type="region of interest" description="Disordered" evidence="1">
    <location>
        <begin position="1"/>
        <end position="32"/>
    </location>
</feature>
<feature type="compositionally biased region" description="Basic residues" evidence="1">
    <location>
        <begin position="22"/>
        <end position="32"/>
    </location>
</feature>
<sequence length="207" mass="23306">MPPPELEPESRDTECQRASHSAIKRLSKKSHPPKTEVFVGHFRRATLGEVISVQNSIMSAQKKKKEKALCCRRCSAVASNARLKSDHIRELLNLLVTERVKLFVGGSVGRLFYKGWLCLCCSISALYGDDKRTVHSCLRVPFTPKAPRNGSWQNSILLNSSPLSSGAFCCLIIPSERPDREKRYPTNSRDTGQPGEREKAFFWRSSQ</sequence>
<gene>
    <name evidence="2" type="ORF">CEXT_224331</name>
</gene>
<dbReference type="EMBL" id="BPLR01000244">
    <property type="protein sequence ID" value="GIY93191.1"/>
    <property type="molecule type" value="Genomic_DNA"/>
</dbReference>
<proteinExistence type="predicted"/>
<feature type="compositionally biased region" description="Basic and acidic residues" evidence="1">
    <location>
        <begin position="8"/>
        <end position="17"/>
    </location>
</feature>
<feature type="region of interest" description="Disordered" evidence="1">
    <location>
        <begin position="179"/>
        <end position="198"/>
    </location>
</feature>
<organism evidence="2 3">
    <name type="scientific">Caerostris extrusa</name>
    <name type="common">Bark spider</name>
    <name type="synonym">Caerostris bankana</name>
    <dbReference type="NCBI Taxonomy" id="172846"/>
    <lineage>
        <taxon>Eukaryota</taxon>
        <taxon>Metazoa</taxon>
        <taxon>Ecdysozoa</taxon>
        <taxon>Arthropoda</taxon>
        <taxon>Chelicerata</taxon>
        <taxon>Arachnida</taxon>
        <taxon>Araneae</taxon>
        <taxon>Araneomorphae</taxon>
        <taxon>Entelegynae</taxon>
        <taxon>Araneoidea</taxon>
        <taxon>Araneidae</taxon>
        <taxon>Caerostris</taxon>
    </lineage>
</organism>
<comment type="caution">
    <text evidence="2">The sequence shown here is derived from an EMBL/GenBank/DDBJ whole genome shotgun (WGS) entry which is preliminary data.</text>
</comment>
<evidence type="ECO:0000256" key="1">
    <source>
        <dbReference type="SAM" id="MobiDB-lite"/>
    </source>
</evidence>
<name>A0AAV4XE50_CAEEX</name>
<dbReference type="AlphaFoldDB" id="A0AAV4XE50"/>
<evidence type="ECO:0000313" key="2">
    <source>
        <dbReference type="EMBL" id="GIY93191.1"/>
    </source>
</evidence>
<keyword evidence="3" id="KW-1185">Reference proteome</keyword>
<reference evidence="2 3" key="1">
    <citation type="submission" date="2021-06" db="EMBL/GenBank/DDBJ databases">
        <title>Caerostris extrusa draft genome.</title>
        <authorList>
            <person name="Kono N."/>
            <person name="Arakawa K."/>
        </authorList>
    </citation>
    <scope>NUCLEOTIDE SEQUENCE [LARGE SCALE GENOMIC DNA]</scope>
</reference>
<protein>
    <submittedName>
        <fullName evidence="2">Uncharacterized protein</fullName>
    </submittedName>
</protein>
<accession>A0AAV4XE50</accession>
<dbReference type="Proteomes" id="UP001054945">
    <property type="component" value="Unassembled WGS sequence"/>
</dbReference>
<evidence type="ECO:0000313" key="3">
    <source>
        <dbReference type="Proteomes" id="UP001054945"/>
    </source>
</evidence>